<dbReference type="SUPFAM" id="SSF55729">
    <property type="entry name" value="Acyl-CoA N-acyltransferases (Nat)"/>
    <property type="match status" value="1"/>
</dbReference>
<dbReference type="Pfam" id="PF13508">
    <property type="entry name" value="Acetyltransf_7"/>
    <property type="match status" value="1"/>
</dbReference>
<dbReference type="InterPro" id="IPR041496">
    <property type="entry name" value="YitH/HolE_GNAT"/>
</dbReference>
<dbReference type="Proteomes" id="UP000028602">
    <property type="component" value="Unassembled WGS sequence"/>
</dbReference>
<keyword evidence="2" id="KW-0808">Transferase</keyword>
<reference evidence="2 3" key="1">
    <citation type="submission" date="2014-05" db="EMBL/GenBank/DDBJ databases">
        <title>ATOL: Assembling a taxonomically balanced genome-scale reconstruction of the evolutionary history of the Enterobacteriaceae.</title>
        <authorList>
            <person name="Plunkett G.III."/>
            <person name="Neeno-Eckwall E.C."/>
            <person name="Glasner J.D."/>
            <person name="Perna N.T."/>
        </authorList>
    </citation>
    <scope>NUCLEOTIDE SEQUENCE [LARGE SCALE GENOMIC DNA]</scope>
    <source>
        <strain evidence="2 3">ATCC 33301</strain>
    </source>
</reference>
<proteinExistence type="predicted"/>
<dbReference type="eggNOG" id="COG0456">
    <property type="taxonomic scope" value="Bacteria"/>
</dbReference>
<dbReference type="Pfam" id="PF18014">
    <property type="entry name" value="Acetyltransf_18"/>
    <property type="match status" value="1"/>
</dbReference>
<evidence type="ECO:0000313" key="2">
    <source>
        <dbReference type="EMBL" id="KFD19521.1"/>
    </source>
</evidence>
<keyword evidence="3" id="KW-1185">Reference proteome</keyword>
<dbReference type="Gene3D" id="3.40.630.30">
    <property type="match status" value="1"/>
</dbReference>
<dbReference type="InterPro" id="IPR000182">
    <property type="entry name" value="GNAT_dom"/>
</dbReference>
<dbReference type="PROSITE" id="PS51186">
    <property type="entry name" value="GNAT"/>
    <property type="match status" value="1"/>
</dbReference>
<evidence type="ECO:0000259" key="1">
    <source>
        <dbReference type="PROSITE" id="PS51186"/>
    </source>
</evidence>
<dbReference type="Gene3D" id="3.40.630.90">
    <property type="match status" value="1"/>
</dbReference>
<comment type="caution">
    <text evidence="2">The sequence shown here is derived from an EMBL/GenBank/DDBJ whole genome shotgun (WGS) entry which is preliminary data.</text>
</comment>
<dbReference type="PANTHER" id="PTHR47237">
    <property type="entry name" value="SLL0310 PROTEIN"/>
    <property type="match status" value="1"/>
</dbReference>
<dbReference type="AlphaFoldDB" id="A0A085JGC5"/>
<dbReference type="EMBL" id="JMPR01000031">
    <property type="protein sequence ID" value="KFD19521.1"/>
    <property type="molecule type" value="Genomic_DNA"/>
</dbReference>
<evidence type="ECO:0000313" key="3">
    <source>
        <dbReference type="Proteomes" id="UP000028602"/>
    </source>
</evidence>
<name>A0A085JGC5_9GAMM</name>
<gene>
    <name evidence="2" type="ORF">GTPT_1860</name>
</gene>
<dbReference type="CDD" id="cd04301">
    <property type="entry name" value="NAT_SF"/>
    <property type="match status" value="1"/>
</dbReference>
<dbReference type="InterPro" id="IPR052729">
    <property type="entry name" value="Acyl/Acetyltrans_Enzymes"/>
</dbReference>
<accession>A0A085JGC5</accession>
<organism evidence="2 3">
    <name type="scientific">Tatumella ptyseos ATCC 33301</name>
    <dbReference type="NCBI Taxonomy" id="1005995"/>
    <lineage>
        <taxon>Bacteria</taxon>
        <taxon>Pseudomonadati</taxon>
        <taxon>Pseudomonadota</taxon>
        <taxon>Gammaproteobacteria</taxon>
        <taxon>Enterobacterales</taxon>
        <taxon>Erwiniaceae</taxon>
        <taxon>Tatumella</taxon>
    </lineage>
</organism>
<sequence length="291" mass="32427">MNLLLPTVDDPLHLRKMTWQDLPAVHRLSSLVGWSHRPEDWQFMFQSGQGWIAEIHGRIVGCALYWLWGNSAATVGMVIVSPDWQGKRIGFLMMEKIMSCLEGYQVRLHATAMGKGLYQKFGFKDAGIVTQYLSNPSPKIQPCNIPEPLSVRLAYPSDKETLTALDYLSTGLLRTELIEQILTDGIKTIVLLDKHQQIIGFAGYRNFGQGVIIGPVAASNIEQAKVLISQFFSDAAGLVLRIDITDNAPLARWLEDLGFTPVSIPIVMYKGRRPAEKRQCSNFAIVTQALG</sequence>
<dbReference type="InterPro" id="IPR016181">
    <property type="entry name" value="Acyl_CoA_acyltransferase"/>
</dbReference>
<dbReference type="RefSeq" id="WP_029990477.1">
    <property type="nucleotide sequence ID" value="NZ_ATMJ01000026.1"/>
</dbReference>
<dbReference type="PANTHER" id="PTHR47237:SF2">
    <property type="entry name" value="BLL4206 PROTEIN"/>
    <property type="match status" value="1"/>
</dbReference>
<feature type="domain" description="N-acetyltransferase" evidence="1">
    <location>
        <begin position="12"/>
        <end position="144"/>
    </location>
</feature>
<protein>
    <submittedName>
        <fullName evidence="2">Histone acetyltransferase</fullName>
    </submittedName>
</protein>
<dbReference type="GO" id="GO:0016747">
    <property type="term" value="F:acyltransferase activity, transferring groups other than amino-acyl groups"/>
    <property type="evidence" value="ECO:0007669"/>
    <property type="project" value="InterPro"/>
</dbReference>